<organism evidence="1 2">
    <name type="scientific">Nostoc flagelliforme FACHB-838</name>
    <dbReference type="NCBI Taxonomy" id="2692904"/>
    <lineage>
        <taxon>Bacteria</taxon>
        <taxon>Bacillati</taxon>
        <taxon>Cyanobacteriota</taxon>
        <taxon>Cyanophyceae</taxon>
        <taxon>Nostocales</taxon>
        <taxon>Nostocaceae</taxon>
        <taxon>Nostoc</taxon>
    </lineage>
</organism>
<reference evidence="1 2" key="1">
    <citation type="journal article" date="2020" name="ISME J.">
        <title>Comparative genomics reveals insights into cyanobacterial evolution and habitat adaptation.</title>
        <authorList>
            <person name="Chen M.Y."/>
            <person name="Teng W.K."/>
            <person name="Zhao L."/>
            <person name="Hu C.X."/>
            <person name="Zhou Y.K."/>
            <person name="Han B.P."/>
            <person name="Song L.R."/>
            <person name="Shu W.S."/>
        </authorList>
    </citation>
    <scope>NUCLEOTIDE SEQUENCE [LARGE SCALE GENOMIC DNA]</scope>
    <source>
        <strain evidence="1 2">FACHB-838</strain>
    </source>
</reference>
<dbReference type="Proteomes" id="UP000623440">
    <property type="component" value="Unassembled WGS sequence"/>
</dbReference>
<evidence type="ECO:0000313" key="2">
    <source>
        <dbReference type="Proteomes" id="UP000623440"/>
    </source>
</evidence>
<accession>A0ABR8DT99</accession>
<dbReference type="EMBL" id="JACJSI010000057">
    <property type="protein sequence ID" value="MBD2532383.1"/>
    <property type="molecule type" value="Genomic_DNA"/>
</dbReference>
<gene>
    <name evidence="1" type="ORF">H6G97_23510</name>
</gene>
<protein>
    <submittedName>
        <fullName evidence="1">Uncharacterized protein</fullName>
    </submittedName>
</protein>
<proteinExistence type="predicted"/>
<comment type="caution">
    <text evidence="1">The sequence shown here is derived from an EMBL/GenBank/DDBJ whole genome shotgun (WGS) entry which is preliminary data.</text>
</comment>
<name>A0ABR8DT99_9NOSO</name>
<evidence type="ECO:0000313" key="1">
    <source>
        <dbReference type="EMBL" id="MBD2532383.1"/>
    </source>
</evidence>
<sequence>MSEDVDNWHFSKSDACFGLRLRISRLQNRENLENAPSAVLKYLGKLKRPYLTEVEEKVLGLIEKEYGIDDRFGFELNNGYDRNYL</sequence>
<keyword evidence="2" id="KW-1185">Reference proteome</keyword>